<dbReference type="GO" id="GO:0032977">
    <property type="term" value="F:membrane insertase activity"/>
    <property type="evidence" value="ECO:0007669"/>
    <property type="project" value="InterPro"/>
</dbReference>
<evidence type="ECO:0000256" key="9">
    <source>
        <dbReference type="ARBA" id="ARBA00023136"/>
    </source>
</evidence>
<evidence type="ECO:0000256" key="3">
    <source>
        <dbReference type="ARBA" id="ARBA00015325"/>
    </source>
</evidence>
<proteinExistence type="inferred from homology"/>
<evidence type="ECO:0000256" key="2">
    <source>
        <dbReference type="ARBA" id="ARBA00010527"/>
    </source>
</evidence>
<evidence type="ECO:0000313" key="17">
    <source>
        <dbReference type="EMBL" id="PSG89292.1"/>
    </source>
</evidence>
<dbReference type="CDD" id="cd20070">
    <property type="entry name" value="5TM_YidC_Alb3"/>
    <property type="match status" value="1"/>
</dbReference>
<feature type="domain" description="Membrane insertase YidC/Oxa/ALB C-terminal" evidence="15">
    <location>
        <begin position="380"/>
        <end position="583"/>
    </location>
</feature>
<keyword evidence="9 13" id="KW-0472">Membrane</keyword>
<dbReference type="NCBIfam" id="NF002359">
    <property type="entry name" value="PRK01318.2-6"/>
    <property type="match status" value="1"/>
</dbReference>
<feature type="compositionally biased region" description="Basic and acidic residues" evidence="14">
    <location>
        <begin position="603"/>
        <end position="625"/>
    </location>
</feature>
<dbReference type="AlphaFoldDB" id="A0A2T1NAY3"/>
<accession>A0A2T1NAY3</accession>
<sequence>MEEKKLDINSIIGFILIFGILLFMMWQNAPSEEELKAQEAEKQAQIDAQKKAEAEKEDTKIVTETDFTEAKDSAQVATLQSKIGAFAYSVATATSSEKEINVQNEVLDLKFNTKGGHLSEVRLKQFVDFDSVPIYIVKDGNSVFNLQFQTTDNRTLNTKDLYFQPTVTKSGANTIVSMKLKTAQNKFLEYNYVIKPNEYMVDFTIKSQGIETDINTSNPITLDWSQKLYRHDQSISYENRYTRLTYQNDGDVDKLSQMSDDDETVDELEWLSYRQHFFSTILVADQPFNNVALRSKNLVEDEEVDSIYTKQFSTKLDLPLSGANLNSNLKLYYGPTDSQILKQYEGNIVESIPFGWGIFGWINKFLFIPLFSGLSSFLPYGIAIIVMTVLIKLAMSFVQYKQYLSQMKMKILKPELDAIREKYKDNKLKAQQETMALQSKAGASPLAGCLPALIQMPVFYALFMFFPTAFALRQKKFLWADDLSSYDVIAELPFNIPLYGDHVSLFPILAAIAIFFYMKLTTGQNQMSAPQQEGMPDMTKMMKYMIYFAPIMMLIFFNQYASGLSLYYFISNLISIGILLVIKNFILDEDKIHANIQVKKAQPKKESKFQRKMKEMMEQAEKQKQMQEQQKKKRK</sequence>
<dbReference type="GO" id="GO:0015031">
    <property type="term" value="P:protein transport"/>
    <property type="evidence" value="ECO:0007669"/>
    <property type="project" value="UniProtKB-KW"/>
</dbReference>
<dbReference type="OrthoDB" id="9780552at2"/>
<comment type="function">
    <text evidence="13">Required for the insertion and/or proper folding and/or complex formation of integral membrane proteins into the membrane. Involved in integration of membrane proteins that insert both dependently and independently of the Sec translocase complex, as well as at least some lipoproteins. Aids folding of multispanning membrane proteins.</text>
</comment>
<dbReference type="GO" id="GO:0005886">
    <property type="term" value="C:plasma membrane"/>
    <property type="evidence" value="ECO:0007669"/>
    <property type="project" value="UniProtKB-SubCell"/>
</dbReference>
<evidence type="ECO:0000256" key="7">
    <source>
        <dbReference type="ARBA" id="ARBA00022927"/>
    </source>
</evidence>
<dbReference type="InterPro" id="IPR001708">
    <property type="entry name" value="YidC/ALB3/OXA1/COX18"/>
</dbReference>
<comment type="caution">
    <text evidence="17">The sequence shown here is derived from an EMBL/GenBank/DDBJ whole genome shotgun (WGS) entry which is preliminary data.</text>
</comment>
<feature type="domain" description="Membrane insertase YidC N-terminal" evidence="16">
    <location>
        <begin position="100"/>
        <end position="367"/>
    </location>
</feature>
<dbReference type="NCBIfam" id="TIGR03592">
    <property type="entry name" value="yidC_oxa1_cterm"/>
    <property type="match status" value="1"/>
</dbReference>
<evidence type="ECO:0000256" key="8">
    <source>
        <dbReference type="ARBA" id="ARBA00022989"/>
    </source>
</evidence>
<dbReference type="InterPro" id="IPR019998">
    <property type="entry name" value="Membr_insert_YidC"/>
</dbReference>
<protein>
    <recommendedName>
        <fullName evidence="3 13">Membrane protein insertase YidC</fullName>
    </recommendedName>
    <alternativeName>
        <fullName evidence="12 13">Foldase YidC</fullName>
    </alternativeName>
    <alternativeName>
        <fullName evidence="11 13">Membrane integrase YidC</fullName>
    </alternativeName>
    <alternativeName>
        <fullName evidence="13">Membrane protein YidC</fullName>
    </alternativeName>
</protein>
<dbReference type="InterPro" id="IPR028053">
    <property type="entry name" value="Membr_insert_YidC_N"/>
</dbReference>
<keyword evidence="5 13" id="KW-1003">Cell membrane</keyword>
<comment type="subunit">
    <text evidence="13">Interacts with the Sec translocase complex via SecD. Specifically interacts with transmembrane segments of nascent integral membrane proteins during membrane integration.</text>
</comment>
<evidence type="ECO:0000256" key="5">
    <source>
        <dbReference type="ARBA" id="ARBA00022475"/>
    </source>
</evidence>
<dbReference type="CDD" id="cd19961">
    <property type="entry name" value="EcYidC-like_peri"/>
    <property type="match status" value="1"/>
</dbReference>
<dbReference type="PANTHER" id="PTHR12428">
    <property type="entry name" value="OXA1"/>
    <property type="match status" value="1"/>
</dbReference>
<feature type="transmembrane region" description="Helical" evidence="13">
    <location>
        <begin position="566"/>
        <end position="586"/>
    </location>
</feature>
<evidence type="ECO:0000256" key="11">
    <source>
        <dbReference type="ARBA" id="ARBA00033245"/>
    </source>
</evidence>
<reference evidence="17 18" key="1">
    <citation type="submission" date="2018-03" db="EMBL/GenBank/DDBJ databases">
        <title>Mesoflavibacter sp. HG37 and Mesoflavibacter sp. HG96 sp.nov., two marine bacteria isolated from seawater of Western Pacific Ocean.</title>
        <authorList>
            <person name="Cheng H."/>
            <person name="Wu Y.-H."/>
            <person name="Guo L.-L."/>
            <person name="Xu X.-W."/>
        </authorList>
    </citation>
    <scope>NUCLEOTIDE SEQUENCE [LARGE SCALE GENOMIC DNA]</scope>
    <source>
        <strain evidence="17 18">KCTC 42117</strain>
    </source>
</reference>
<name>A0A2T1NAY3_9FLAO</name>
<keyword evidence="18" id="KW-1185">Reference proteome</keyword>
<dbReference type="HAMAP" id="MF_01810">
    <property type="entry name" value="YidC_type1"/>
    <property type="match status" value="1"/>
</dbReference>
<dbReference type="PANTHER" id="PTHR12428:SF65">
    <property type="entry name" value="CYTOCHROME C OXIDASE ASSEMBLY PROTEIN COX18, MITOCHONDRIAL"/>
    <property type="match status" value="1"/>
</dbReference>
<keyword evidence="4 13" id="KW-0813">Transport</keyword>
<feature type="transmembrane region" description="Helical" evidence="13">
    <location>
        <begin position="6"/>
        <end position="26"/>
    </location>
</feature>
<keyword evidence="6 13" id="KW-0812">Transmembrane</keyword>
<evidence type="ECO:0000259" key="15">
    <source>
        <dbReference type="Pfam" id="PF02096"/>
    </source>
</evidence>
<dbReference type="NCBIfam" id="NF002356">
    <property type="entry name" value="PRK01318.2-3"/>
    <property type="match status" value="1"/>
</dbReference>
<evidence type="ECO:0000256" key="6">
    <source>
        <dbReference type="ARBA" id="ARBA00022692"/>
    </source>
</evidence>
<feature type="transmembrane region" description="Helical" evidence="13">
    <location>
        <begin position="445"/>
        <end position="466"/>
    </location>
</feature>
<dbReference type="Proteomes" id="UP000238430">
    <property type="component" value="Unassembled WGS sequence"/>
</dbReference>
<evidence type="ECO:0000256" key="12">
    <source>
        <dbReference type="ARBA" id="ARBA00033342"/>
    </source>
</evidence>
<feature type="region of interest" description="Disordered" evidence="14">
    <location>
        <begin position="601"/>
        <end position="635"/>
    </location>
</feature>
<dbReference type="RefSeq" id="WP_106679427.1">
    <property type="nucleotide sequence ID" value="NZ_JACHWV010000003.1"/>
</dbReference>
<dbReference type="InterPro" id="IPR028055">
    <property type="entry name" value="YidC/Oxa/ALB_C"/>
</dbReference>
<dbReference type="Pfam" id="PF14849">
    <property type="entry name" value="YidC_periplas"/>
    <property type="match status" value="1"/>
</dbReference>
<evidence type="ECO:0000313" key="18">
    <source>
        <dbReference type="Proteomes" id="UP000238430"/>
    </source>
</evidence>
<dbReference type="PRINTS" id="PR00701">
    <property type="entry name" value="60KDINNERMP"/>
</dbReference>
<keyword evidence="7 13" id="KW-0653">Protein transport</keyword>
<keyword evidence="8 13" id="KW-1133">Transmembrane helix</keyword>
<dbReference type="EMBL" id="PXOT01000024">
    <property type="protein sequence ID" value="PSG89292.1"/>
    <property type="molecule type" value="Genomic_DNA"/>
</dbReference>
<evidence type="ECO:0000256" key="13">
    <source>
        <dbReference type="HAMAP-Rule" id="MF_01810"/>
    </source>
</evidence>
<evidence type="ECO:0000256" key="14">
    <source>
        <dbReference type="SAM" id="MobiDB-lite"/>
    </source>
</evidence>
<organism evidence="17 18">
    <name type="scientific">Mesoflavibacter zeaxanthinifaciens subsp. sabulilitoris</name>
    <dbReference type="NCBI Taxonomy" id="1520893"/>
    <lineage>
        <taxon>Bacteria</taxon>
        <taxon>Pseudomonadati</taxon>
        <taxon>Bacteroidota</taxon>
        <taxon>Flavobacteriia</taxon>
        <taxon>Flavobacteriales</taxon>
        <taxon>Flavobacteriaceae</taxon>
        <taxon>Mesoflavibacter</taxon>
    </lineage>
</organism>
<comment type="similarity">
    <text evidence="2 13">Belongs to the OXA1/ALB3/YidC family. Type 1 subfamily.</text>
</comment>
<dbReference type="Gene3D" id="2.70.98.90">
    <property type="match status" value="1"/>
</dbReference>
<feature type="transmembrane region" description="Helical" evidence="13">
    <location>
        <begin position="377"/>
        <end position="400"/>
    </location>
</feature>
<dbReference type="InterPro" id="IPR047196">
    <property type="entry name" value="YidC_ALB_C"/>
</dbReference>
<evidence type="ECO:0000256" key="4">
    <source>
        <dbReference type="ARBA" id="ARBA00022448"/>
    </source>
</evidence>
<dbReference type="GO" id="GO:0051205">
    <property type="term" value="P:protein insertion into membrane"/>
    <property type="evidence" value="ECO:0007669"/>
    <property type="project" value="TreeGrafter"/>
</dbReference>
<evidence type="ECO:0000256" key="10">
    <source>
        <dbReference type="ARBA" id="ARBA00023186"/>
    </source>
</evidence>
<dbReference type="InterPro" id="IPR038221">
    <property type="entry name" value="YidC_periplasmic_sf"/>
</dbReference>
<comment type="subcellular location">
    <subcellularLocation>
        <location evidence="1">Cell inner membrane</location>
        <topology evidence="1">Multi-pass membrane protein</topology>
    </subcellularLocation>
    <subcellularLocation>
        <location evidence="13">Cell membrane</location>
        <topology evidence="13">Multi-pass membrane protein</topology>
    </subcellularLocation>
</comment>
<feature type="transmembrane region" description="Helical" evidence="13">
    <location>
        <begin position="541"/>
        <end position="560"/>
    </location>
</feature>
<feature type="transmembrane region" description="Helical" evidence="13">
    <location>
        <begin position="502"/>
        <end position="520"/>
    </location>
</feature>
<dbReference type="Pfam" id="PF02096">
    <property type="entry name" value="60KD_IMP"/>
    <property type="match status" value="1"/>
</dbReference>
<gene>
    <name evidence="13" type="primary">yidC</name>
    <name evidence="17" type="ORF">C7H61_10085</name>
</gene>
<dbReference type="NCBIfam" id="TIGR03593">
    <property type="entry name" value="yidC_nterm"/>
    <property type="match status" value="1"/>
</dbReference>
<keyword evidence="10 13" id="KW-0143">Chaperone</keyword>
<evidence type="ECO:0000259" key="16">
    <source>
        <dbReference type="Pfam" id="PF14849"/>
    </source>
</evidence>
<evidence type="ECO:0000256" key="1">
    <source>
        <dbReference type="ARBA" id="ARBA00004429"/>
    </source>
</evidence>